<dbReference type="Proteomes" id="UP001501410">
    <property type="component" value="Unassembled WGS sequence"/>
</dbReference>
<evidence type="ECO:0000256" key="2">
    <source>
        <dbReference type="ARBA" id="ARBA00010350"/>
    </source>
</evidence>
<evidence type="ECO:0000256" key="1">
    <source>
        <dbReference type="ARBA" id="ARBA00004141"/>
    </source>
</evidence>
<feature type="transmembrane region" description="Helical" evidence="6">
    <location>
        <begin position="126"/>
        <end position="146"/>
    </location>
</feature>
<reference evidence="8" key="1">
    <citation type="journal article" date="2019" name="Int. J. Syst. Evol. Microbiol.">
        <title>The Global Catalogue of Microorganisms (GCM) 10K type strain sequencing project: providing services to taxonomists for standard genome sequencing and annotation.</title>
        <authorList>
            <consortium name="The Broad Institute Genomics Platform"/>
            <consortium name="The Broad Institute Genome Sequencing Center for Infectious Disease"/>
            <person name="Wu L."/>
            <person name="Ma J."/>
        </authorList>
    </citation>
    <scope>NUCLEOTIDE SEQUENCE [LARGE SCALE GENOMIC DNA]</scope>
    <source>
        <strain evidence="8">JCM 31921</strain>
    </source>
</reference>
<sequence>MSTHNFSDYRVEETTINVGKTASATYMSQVFLWMFAALGISAVFAFLFASSPSLLSALVHFNPATGRGGLSILGWAVMLAPIGFVMMMSFAFQRLSYGALVALFLAYSAINGISFSFILLQFTAGSVISCFLSAAVMFGVMAVMGYTTKKDLTSFGRILSMGLIGILVAMVINFFMHSSGLDYLISIVGVGVFVGLTAWDVQKLKNIGTGVEYGEISAYDGKKIGILGALTLYLDFINIFLFLLRLFGSRRD</sequence>
<feature type="transmembrane region" description="Helical" evidence="6">
    <location>
        <begin position="183"/>
        <end position="201"/>
    </location>
</feature>
<evidence type="ECO:0000256" key="4">
    <source>
        <dbReference type="ARBA" id="ARBA00022989"/>
    </source>
</evidence>
<feature type="transmembrane region" description="Helical" evidence="6">
    <location>
        <begin position="30"/>
        <end position="49"/>
    </location>
</feature>
<keyword evidence="8" id="KW-1185">Reference proteome</keyword>
<dbReference type="InterPro" id="IPR006214">
    <property type="entry name" value="Bax_inhibitor_1-related"/>
</dbReference>
<proteinExistence type="inferred from homology"/>
<dbReference type="PANTHER" id="PTHR23291">
    <property type="entry name" value="BAX INHIBITOR-RELATED"/>
    <property type="match status" value="1"/>
</dbReference>
<evidence type="ECO:0000256" key="5">
    <source>
        <dbReference type="ARBA" id="ARBA00023136"/>
    </source>
</evidence>
<accession>A0ABP8MMU7</accession>
<dbReference type="EMBL" id="BAABEZ010000014">
    <property type="protein sequence ID" value="GAA4452196.1"/>
    <property type="molecule type" value="Genomic_DNA"/>
</dbReference>
<dbReference type="RefSeq" id="WP_344823587.1">
    <property type="nucleotide sequence ID" value="NZ_BAABEZ010000014.1"/>
</dbReference>
<dbReference type="PANTHER" id="PTHR23291:SF50">
    <property type="entry name" value="PROTEIN LIFEGUARD 4"/>
    <property type="match status" value="1"/>
</dbReference>
<dbReference type="Pfam" id="PF01027">
    <property type="entry name" value="Bax1-I"/>
    <property type="match status" value="1"/>
</dbReference>
<evidence type="ECO:0000256" key="6">
    <source>
        <dbReference type="RuleBase" id="RU004379"/>
    </source>
</evidence>
<keyword evidence="4 6" id="KW-1133">Transmembrane helix</keyword>
<comment type="similarity">
    <text evidence="2 6">Belongs to the BI1 family.</text>
</comment>
<feature type="transmembrane region" description="Helical" evidence="6">
    <location>
        <begin position="224"/>
        <end position="247"/>
    </location>
</feature>
<feature type="transmembrane region" description="Helical" evidence="6">
    <location>
        <begin position="69"/>
        <end position="92"/>
    </location>
</feature>
<evidence type="ECO:0000313" key="8">
    <source>
        <dbReference type="Proteomes" id="UP001501410"/>
    </source>
</evidence>
<comment type="caution">
    <text evidence="7">The sequence shown here is derived from an EMBL/GenBank/DDBJ whole genome shotgun (WGS) entry which is preliminary data.</text>
</comment>
<dbReference type="CDD" id="cd10432">
    <property type="entry name" value="BI-1-like_bacterial"/>
    <property type="match status" value="1"/>
</dbReference>
<feature type="transmembrane region" description="Helical" evidence="6">
    <location>
        <begin position="99"/>
        <end position="120"/>
    </location>
</feature>
<keyword evidence="5 6" id="KW-0472">Membrane</keyword>
<gene>
    <name evidence="7" type="ORF">GCM10023092_10780</name>
</gene>
<organism evidence="7 8">
    <name type="scientific">Rurimicrobium arvi</name>
    <dbReference type="NCBI Taxonomy" id="2049916"/>
    <lineage>
        <taxon>Bacteria</taxon>
        <taxon>Pseudomonadati</taxon>
        <taxon>Bacteroidota</taxon>
        <taxon>Chitinophagia</taxon>
        <taxon>Chitinophagales</taxon>
        <taxon>Chitinophagaceae</taxon>
        <taxon>Rurimicrobium</taxon>
    </lineage>
</organism>
<comment type="subcellular location">
    <subcellularLocation>
        <location evidence="1">Membrane</location>
        <topology evidence="1">Multi-pass membrane protein</topology>
    </subcellularLocation>
</comment>
<feature type="transmembrane region" description="Helical" evidence="6">
    <location>
        <begin position="158"/>
        <end position="177"/>
    </location>
</feature>
<evidence type="ECO:0000256" key="3">
    <source>
        <dbReference type="ARBA" id="ARBA00022692"/>
    </source>
</evidence>
<name>A0ABP8MMU7_9BACT</name>
<evidence type="ECO:0000313" key="7">
    <source>
        <dbReference type="EMBL" id="GAA4452196.1"/>
    </source>
</evidence>
<protein>
    <submittedName>
        <fullName evidence="7">Bax inhibitor-1/YccA family protein</fullName>
    </submittedName>
</protein>
<keyword evidence="3 6" id="KW-0812">Transmembrane</keyword>